<reference evidence="1" key="1">
    <citation type="submission" date="2022-11" db="EMBL/GenBank/DDBJ databases">
        <title>Genome Resource of Sclerotinia nivalis Strain SnTB1, a Plant Pathogen Isolated from American Ginseng.</title>
        <authorList>
            <person name="Fan S."/>
        </authorList>
    </citation>
    <scope>NUCLEOTIDE SEQUENCE</scope>
    <source>
        <strain evidence="1">SnTB1</strain>
    </source>
</reference>
<comment type="caution">
    <text evidence="1">The sequence shown here is derived from an EMBL/GenBank/DDBJ whole genome shotgun (WGS) entry which is preliminary data.</text>
</comment>
<evidence type="ECO:0000313" key="2">
    <source>
        <dbReference type="Proteomes" id="UP001152300"/>
    </source>
</evidence>
<keyword evidence="2" id="KW-1185">Reference proteome</keyword>
<accession>A0A9X0AAL1</accession>
<gene>
    <name evidence="1" type="ORF">OCU04_012172</name>
</gene>
<dbReference type="Proteomes" id="UP001152300">
    <property type="component" value="Unassembled WGS sequence"/>
</dbReference>
<protein>
    <submittedName>
        <fullName evidence="1">Uncharacterized protein</fullName>
    </submittedName>
</protein>
<dbReference type="AlphaFoldDB" id="A0A9X0AAL1"/>
<sequence>MAKPEWDQNLLTQLIRPARHDTLFLLTIAAGWSCFTTLKSQEHIDILAASCQCCLVDEGHVDIVAASRWSVKLARYKDLGCSFTDGGVGLGHHDQGETAGLQVFSLHALNASVPAGTTVCYVFAVRSIVTKPKSHLMVLSLLPTMEKHPGNPCMSTYVLASKLSGLCATWQTLSLHKREQLPLEIFLKSKNLVPRRFRVLVTLDPFKLGEYGQLSLAYHMTAAPSSSPRDETNSAP</sequence>
<proteinExistence type="predicted"/>
<name>A0A9X0AAL1_9HELO</name>
<organism evidence="1 2">
    <name type="scientific">Sclerotinia nivalis</name>
    <dbReference type="NCBI Taxonomy" id="352851"/>
    <lineage>
        <taxon>Eukaryota</taxon>
        <taxon>Fungi</taxon>
        <taxon>Dikarya</taxon>
        <taxon>Ascomycota</taxon>
        <taxon>Pezizomycotina</taxon>
        <taxon>Leotiomycetes</taxon>
        <taxon>Helotiales</taxon>
        <taxon>Sclerotiniaceae</taxon>
        <taxon>Sclerotinia</taxon>
    </lineage>
</organism>
<dbReference type="EMBL" id="JAPEIS010000015">
    <property type="protein sequence ID" value="KAJ8059201.1"/>
    <property type="molecule type" value="Genomic_DNA"/>
</dbReference>
<evidence type="ECO:0000313" key="1">
    <source>
        <dbReference type="EMBL" id="KAJ8059201.1"/>
    </source>
</evidence>